<feature type="domain" description="Glycoside hydrolase family 31 N-terminal" evidence="13">
    <location>
        <begin position="82"/>
        <end position="252"/>
    </location>
</feature>
<dbReference type="CDD" id="cd06602">
    <property type="entry name" value="GH31_MGAM_SI_GAA"/>
    <property type="match status" value="1"/>
</dbReference>
<dbReference type="SUPFAM" id="SSF74650">
    <property type="entry name" value="Galactose mutarotase-like"/>
    <property type="match status" value="1"/>
</dbReference>
<dbReference type="GO" id="GO:0090599">
    <property type="term" value="F:alpha-glucosidase activity"/>
    <property type="evidence" value="ECO:0007669"/>
    <property type="project" value="UniProtKB-ARBA"/>
</dbReference>
<dbReference type="InterPro" id="IPR030458">
    <property type="entry name" value="Glyco_hydro_31_AS"/>
</dbReference>
<dbReference type="CDD" id="cd14752">
    <property type="entry name" value="GH31_N"/>
    <property type="match status" value="1"/>
</dbReference>
<dbReference type="PROSITE" id="PS00707">
    <property type="entry name" value="GLYCOSYL_HYDROL_F31_2"/>
    <property type="match status" value="1"/>
</dbReference>
<organism evidence="15 16">
    <name type="scientific">Platanthera zijinensis</name>
    <dbReference type="NCBI Taxonomy" id="2320716"/>
    <lineage>
        <taxon>Eukaryota</taxon>
        <taxon>Viridiplantae</taxon>
        <taxon>Streptophyta</taxon>
        <taxon>Embryophyta</taxon>
        <taxon>Tracheophyta</taxon>
        <taxon>Spermatophyta</taxon>
        <taxon>Magnoliopsida</taxon>
        <taxon>Liliopsida</taxon>
        <taxon>Asparagales</taxon>
        <taxon>Orchidaceae</taxon>
        <taxon>Orchidoideae</taxon>
        <taxon>Orchideae</taxon>
        <taxon>Orchidinae</taxon>
        <taxon>Platanthera</taxon>
    </lineage>
</organism>
<dbReference type="GO" id="GO:0005975">
    <property type="term" value="P:carbohydrate metabolic process"/>
    <property type="evidence" value="ECO:0007669"/>
    <property type="project" value="InterPro"/>
</dbReference>
<dbReference type="FunFam" id="3.20.20.80:FF:000016">
    <property type="entry name" value="Maltase-glucoamylase, intestinal"/>
    <property type="match status" value="1"/>
</dbReference>
<gene>
    <name evidence="15" type="ORF">KSP39_PZI010068</name>
</gene>
<dbReference type="PANTHER" id="PTHR22762:SF133">
    <property type="entry name" value="P-TYPE DOMAIN-CONTAINING PROTEIN"/>
    <property type="match status" value="1"/>
</dbReference>
<dbReference type="Pfam" id="PF21365">
    <property type="entry name" value="Glyco_hydro_31_3rd"/>
    <property type="match status" value="1"/>
</dbReference>
<dbReference type="PROSITE" id="PS00129">
    <property type="entry name" value="GLYCOSYL_HYDROL_F31_1"/>
    <property type="match status" value="1"/>
</dbReference>
<accession>A0AAP0BI35</accession>
<evidence type="ECO:0000259" key="14">
    <source>
        <dbReference type="Pfam" id="PF21365"/>
    </source>
</evidence>
<evidence type="ECO:0000259" key="13">
    <source>
        <dbReference type="Pfam" id="PF13802"/>
    </source>
</evidence>
<comment type="catalytic activity">
    <reaction evidence="1">
        <text>Hydrolysis of terminal, non-reducing (1-&gt;4)-linked alpha-D-glucose residues with release of alpha-D-glucose.</text>
        <dbReference type="EC" id="3.2.1.20"/>
    </reaction>
</comment>
<dbReference type="InterPro" id="IPR011013">
    <property type="entry name" value="Gal_mutarotase_sf_dom"/>
</dbReference>
<feature type="region of interest" description="Disordered" evidence="10">
    <location>
        <begin position="109"/>
        <end position="131"/>
    </location>
</feature>
<evidence type="ECO:0000256" key="6">
    <source>
        <dbReference type="ARBA" id="ARBA00023180"/>
    </source>
</evidence>
<evidence type="ECO:0000256" key="9">
    <source>
        <dbReference type="RuleBase" id="RU361185"/>
    </source>
</evidence>
<dbReference type="PANTHER" id="PTHR22762">
    <property type="entry name" value="ALPHA-GLUCOSIDASE"/>
    <property type="match status" value="1"/>
</dbReference>
<dbReference type="InterPro" id="IPR030459">
    <property type="entry name" value="Glyco_hydro_31_CS"/>
</dbReference>
<evidence type="ECO:0000256" key="8">
    <source>
        <dbReference type="ARBA" id="ARBA00041343"/>
    </source>
</evidence>
<dbReference type="Gene3D" id="2.60.40.1180">
    <property type="entry name" value="Golgi alpha-mannosidase II"/>
    <property type="match status" value="2"/>
</dbReference>
<dbReference type="SUPFAM" id="SSF51445">
    <property type="entry name" value="(Trans)glycosidases"/>
    <property type="match status" value="1"/>
</dbReference>
<keyword evidence="7 9" id="KW-0326">Glycosidase</keyword>
<dbReference type="GO" id="GO:0030246">
    <property type="term" value="F:carbohydrate binding"/>
    <property type="evidence" value="ECO:0007669"/>
    <property type="project" value="InterPro"/>
</dbReference>
<feature type="compositionally biased region" description="Basic and acidic residues" evidence="10">
    <location>
        <begin position="112"/>
        <end position="121"/>
    </location>
</feature>
<evidence type="ECO:0000256" key="1">
    <source>
        <dbReference type="ARBA" id="ARBA00001657"/>
    </source>
</evidence>
<evidence type="ECO:0000256" key="2">
    <source>
        <dbReference type="ARBA" id="ARBA00007806"/>
    </source>
</evidence>
<dbReference type="InterPro" id="IPR017853">
    <property type="entry name" value="GH"/>
</dbReference>
<name>A0AAP0BI35_9ASPA</name>
<evidence type="ECO:0000256" key="3">
    <source>
        <dbReference type="ARBA" id="ARBA00012741"/>
    </source>
</evidence>
<evidence type="ECO:0000256" key="10">
    <source>
        <dbReference type="SAM" id="MobiDB-lite"/>
    </source>
</evidence>
<feature type="domain" description="Glycoside hydrolase family 31 TIM barrel" evidence="12">
    <location>
        <begin position="295"/>
        <end position="642"/>
    </location>
</feature>
<dbReference type="Gene3D" id="3.20.20.80">
    <property type="entry name" value="Glycosidases"/>
    <property type="match status" value="1"/>
</dbReference>
<dbReference type="Gene3D" id="2.60.40.1760">
    <property type="entry name" value="glycosyl hydrolase (family 31)"/>
    <property type="match status" value="1"/>
</dbReference>
<evidence type="ECO:0000313" key="16">
    <source>
        <dbReference type="Proteomes" id="UP001418222"/>
    </source>
</evidence>
<dbReference type="InterPro" id="IPR013780">
    <property type="entry name" value="Glyco_hydro_b"/>
</dbReference>
<evidence type="ECO:0000259" key="12">
    <source>
        <dbReference type="Pfam" id="PF01055"/>
    </source>
</evidence>
<dbReference type="InterPro" id="IPR048395">
    <property type="entry name" value="Glyco_hydro_31_C"/>
</dbReference>
<comment type="caution">
    <text evidence="15">The sequence shown here is derived from an EMBL/GenBank/DDBJ whole genome shotgun (WGS) entry which is preliminary data.</text>
</comment>
<dbReference type="Pfam" id="PF01055">
    <property type="entry name" value="Glyco_hydro_31_2nd"/>
    <property type="match status" value="1"/>
</dbReference>
<keyword evidence="16" id="KW-1185">Reference proteome</keyword>
<evidence type="ECO:0000256" key="11">
    <source>
        <dbReference type="SAM" id="SignalP"/>
    </source>
</evidence>
<evidence type="ECO:0000256" key="5">
    <source>
        <dbReference type="ARBA" id="ARBA00022801"/>
    </source>
</evidence>
<feature type="signal peptide" evidence="11">
    <location>
        <begin position="1"/>
        <end position="33"/>
    </location>
</feature>
<evidence type="ECO:0000313" key="15">
    <source>
        <dbReference type="EMBL" id="KAK8940632.1"/>
    </source>
</evidence>
<dbReference type="Proteomes" id="UP001418222">
    <property type="component" value="Unassembled WGS sequence"/>
</dbReference>
<protein>
    <recommendedName>
        <fullName evidence="3">alpha-glucosidase</fullName>
        <ecNumber evidence="3">3.2.1.20</ecNumber>
    </recommendedName>
    <alternativeName>
        <fullName evidence="8">Maltase</fullName>
    </alternativeName>
</protein>
<dbReference type="EC" id="3.2.1.20" evidence="3"/>
<keyword evidence="6" id="KW-0325">Glycoprotein</keyword>
<reference evidence="15 16" key="1">
    <citation type="journal article" date="2022" name="Nat. Plants">
        <title>Genomes of leafy and leafless Platanthera orchids illuminate the evolution of mycoheterotrophy.</title>
        <authorList>
            <person name="Li M.H."/>
            <person name="Liu K.W."/>
            <person name="Li Z."/>
            <person name="Lu H.C."/>
            <person name="Ye Q.L."/>
            <person name="Zhang D."/>
            <person name="Wang J.Y."/>
            <person name="Li Y.F."/>
            <person name="Zhong Z.M."/>
            <person name="Liu X."/>
            <person name="Yu X."/>
            <person name="Liu D.K."/>
            <person name="Tu X.D."/>
            <person name="Liu B."/>
            <person name="Hao Y."/>
            <person name="Liao X.Y."/>
            <person name="Jiang Y.T."/>
            <person name="Sun W.H."/>
            <person name="Chen J."/>
            <person name="Chen Y.Q."/>
            <person name="Ai Y."/>
            <person name="Zhai J.W."/>
            <person name="Wu S.S."/>
            <person name="Zhou Z."/>
            <person name="Hsiao Y.Y."/>
            <person name="Wu W.L."/>
            <person name="Chen Y.Y."/>
            <person name="Lin Y.F."/>
            <person name="Hsu J.L."/>
            <person name="Li C.Y."/>
            <person name="Wang Z.W."/>
            <person name="Zhao X."/>
            <person name="Zhong W.Y."/>
            <person name="Ma X.K."/>
            <person name="Ma L."/>
            <person name="Huang J."/>
            <person name="Chen G.Z."/>
            <person name="Huang M.Z."/>
            <person name="Huang L."/>
            <person name="Peng D.H."/>
            <person name="Luo Y.B."/>
            <person name="Zou S.Q."/>
            <person name="Chen S.P."/>
            <person name="Lan S."/>
            <person name="Tsai W.C."/>
            <person name="Van de Peer Y."/>
            <person name="Liu Z.J."/>
        </authorList>
    </citation>
    <scope>NUCLEOTIDE SEQUENCE [LARGE SCALE GENOMIC DNA]</scope>
    <source>
        <strain evidence="15">Lor287</strain>
    </source>
</reference>
<evidence type="ECO:0000256" key="7">
    <source>
        <dbReference type="ARBA" id="ARBA00023295"/>
    </source>
</evidence>
<dbReference type="EMBL" id="JBBWWQ010000008">
    <property type="protein sequence ID" value="KAK8940632.1"/>
    <property type="molecule type" value="Genomic_DNA"/>
</dbReference>
<feature type="chain" id="PRO_5042983460" description="alpha-glucosidase" evidence="11">
    <location>
        <begin position="34"/>
        <end position="887"/>
    </location>
</feature>
<feature type="domain" description="Glycosyl hydrolase family 31 C-terminal" evidence="14">
    <location>
        <begin position="650"/>
        <end position="738"/>
    </location>
</feature>
<dbReference type="InterPro" id="IPR025887">
    <property type="entry name" value="Glyco_hydro_31_N_dom"/>
</dbReference>
<dbReference type="SUPFAM" id="SSF51011">
    <property type="entry name" value="Glycosyl hydrolase domain"/>
    <property type="match status" value="1"/>
</dbReference>
<comment type="similarity">
    <text evidence="2 9">Belongs to the glycosyl hydrolase 31 family.</text>
</comment>
<evidence type="ECO:0000256" key="4">
    <source>
        <dbReference type="ARBA" id="ARBA00022729"/>
    </source>
</evidence>
<sequence>METNTVRMRSIISSHAFFLFLAALSLLPSPSLSQDDSVVGYGYRFISSQADVSGNLLTAQLQVIRNSSFYGADIQKLYFAASFENKNQIRIRITDAEEPRWEVPTEIIPRQRPSEQRHDEGGSAAARGHAVLSPPDSDLVLSLTSTSPFGFTVSRRSSGEFLFRTDGGSLVFKDRYLEISSSLPGDRANLYGIGEHTRKSFRLVPGDKLTLWNADTAAMNPDVNLYGSHPFYMDVRSPEGKAHGVLLLNSNGMDVIYSGNSITYRVIGGVLDFYIFAGPSPVEVLDQYTELIGRPAPMPYWSFGFQQCRYGYKNYTELEEVVAGYANAGIPLTVMWTDIDYMDAYKDFTLDPVNFPADKMRQFVDHLHANGQKYVVILDPGISVNTTYATYQRGMEAQVFIKWNGTNYLGVVWPGPVYFPDFLNPAASQFWSNEISIFRKTLPVDGLWIDMNEISNFITSPPLTDLDTPPYSINNGGVRRPIDNNTVPASSLHYGDLTEYNVHNLYGLLESRATHDALIKDTGKRPFVLSRSTFVGSGKYTAHWTGDNAAKWEDLAYSIPSILNSGLFGIPMIGADICGFNGNTTEELCSRWIQLGAFYPFSRDHSEKSSIRQELYLWKSVAESAKKALGLRYRLLPYYYTQMFYAHKSGTPIARPLFFSFPEDPHTYGINTQFLIGDAILVSPVLQPGATSVEAYFPKGRWFNLFDYADIIEAPSGQEITIQAPSDTINVHARGGSIFVLQNTTTASLTTSTSLEILAVLDEEGNATGEVFIDDGEVVEMGGDVSEWTIIRFTCRIEGGKAHVRSVVVNGTYWTDKLVVDKVVILGLKSGSTSALPRVHIENQLISAGKVLAGKASSSSRGRFDSVEITGLSQSILEKFHIQIDLV</sequence>
<dbReference type="InterPro" id="IPR000322">
    <property type="entry name" value="Glyco_hydro_31_TIM"/>
</dbReference>
<keyword evidence="5 9" id="KW-0378">Hydrolase</keyword>
<dbReference type="AlphaFoldDB" id="A0AAP0BI35"/>
<dbReference type="FunFam" id="2.60.40.1180:FF:000044">
    <property type="entry name" value="Alpha-glucosidase 1"/>
    <property type="match status" value="1"/>
</dbReference>
<proteinExistence type="inferred from homology"/>
<keyword evidence="4 11" id="KW-0732">Signal</keyword>
<dbReference type="Pfam" id="PF13802">
    <property type="entry name" value="Gal_mutarotas_2"/>
    <property type="match status" value="1"/>
</dbReference>